<dbReference type="GO" id="GO:0005524">
    <property type="term" value="F:ATP binding"/>
    <property type="evidence" value="ECO:0007669"/>
    <property type="project" value="UniProtKB-KW"/>
</dbReference>
<dbReference type="Proteomes" id="UP000255283">
    <property type="component" value="Unassembled WGS sequence"/>
</dbReference>
<dbReference type="GO" id="GO:0009396">
    <property type="term" value="P:folic acid-containing compound biosynthetic process"/>
    <property type="evidence" value="ECO:0007669"/>
    <property type="project" value="TreeGrafter"/>
</dbReference>
<evidence type="ECO:0000256" key="4">
    <source>
        <dbReference type="PIRSR" id="PIRSR006806-1"/>
    </source>
</evidence>
<dbReference type="SUPFAM" id="SSF100950">
    <property type="entry name" value="NagB/RpiA/CoA transferase-like"/>
    <property type="match status" value="1"/>
</dbReference>
<dbReference type="Pfam" id="PF01812">
    <property type="entry name" value="5-FTHF_cyc-lig"/>
    <property type="match status" value="1"/>
</dbReference>
<dbReference type="GO" id="GO:0030272">
    <property type="term" value="F:5-formyltetrahydrofolate cyclo-ligase activity"/>
    <property type="evidence" value="ECO:0007669"/>
    <property type="project" value="UniProtKB-EC"/>
</dbReference>
<name>A0AAQ1ZHZ5_9BACT</name>
<comment type="cofactor">
    <cofactor evidence="5">
        <name>Mg(2+)</name>
        <dbReference type="ChEBI" id="CHEBI:18420"/>
    </cofactor>
</comment>
<proteinExistence type="inferred from homology"/>
<keyword evidence="2 4" id="KW-0547">Nucleotide-binding</keyword>
<dbReference type="EC" id="6.3.3.2" evidence="5"/>
<evidence type="ECO:0000256" key="1">
    <source>
        <dbReference type="ARBA" id="ARBA00010638"/>
    </source>
</evidence>
<evidence type="ECO:0000313" key="7">
    <source>
        <dbReference type="Proteomes" id="UP000255283"/>
    </source>
</evidence>
<comment type="similarity">
    <text evidence="1 5">Belongs to the 5-formyltetrahydrofolate cyclo-ligase family.</text>
</comment>
<keyword evidence="3 4" id="KW-0067">ATP-binding</keyword>
<protein>
    <recommendedName>
        <fullName evidence="5">5-formyltetrahydrofolate cyclo-ligase</fullName>
        <ecNumber evidence="5">6.3.3.2</ecNumber>
    </recommendedName>
</protein>
<keyword evidence="5" id="KW-0479">Metal-binding</keyword>
<organism evidence="6 7">
    <name type="scientific">Segatella buccae</name>
    <dbReference type="NCBI Taxonomy" id="28126"/>
    <lineage>
        <taxon>Bacteria</taxon>
        <taxon>Pseudomonadati</taxon>
        <taxon>Bacteroidota</taxon>
        <taxon>Bacteroidia</taxon>
        <taxon>Bacteroidales</taxon>
        <taxon>Prevotellaceae</taxon>
        <taxon>Segatella</taxon>
    </lineage>
</organism>
<dbReference type="PIRSF" id="PIRSF006806">
    <property type="entry name" value="FTHF_cligase"/>
    <property type="match status" value="1"/>
</dbReference>
<dbReference type="InterPro" id="IPR002698">
    <property type="entry name" value="FTHF_cligase"/>
</dbReference>
<comment type="caution">
    <text evidence="6">The sequence shown here is derived from an EMBL/GenBank/DDBJ whole genome shotgun (WGS) entry which is preliminary data.</text>
</comment>
<dbReference type="GO" id="GO:0035999">
    <property type="term" value="P:tetrahydrofolate interconversion"/>
    <property type="evidence" value="ECO:0007669"/>
    <property type="project" value="TreeGrafter"/>
</dbReference>
<gene>
    <name evidence="6" type="primary">ygfA</name>
    <name evidence="6" type="ORF">NCTC13063_00780</name>
</gene>
<feature type="binding site" evidence="4">
    <location>
        <position position="54"/>
    </location>
    <ligand>
        <name>substrate</name>
    </ligand>
</feature>
<keyword evidence="5" id="KW-0460">Magnesium</keyword>
<dbReference type="AlphaFoldDB" id="A0AAQ1ZHZ5"/>
<evidence type="ECO:0000313" key="6">
    <source>
        <dbReference type="EMBL" id="SUB79513.1"/>
    </source>
</evidence>
<dbReference type="GO" id="GO:0046872">
    <property type="term" value="F:metal ion binding"/>
    <property type="evidence" value="ECO:0007669"/>
    <property type="project" value="UniProtKB-KW"/>
</dbReference>
<evidence type="ECO:0000256" key="3">
    <source>
        <dbReference type="ARBA" id="ARBA00022840"/>
    </source>
</evidence>
<dbReference type="Gene3D" id="3.40.50.10420">
    <property type="entry name" value="NagB/RpiA/CoA transferase-like"/>
    <property type="match status" value="1"/>
</dbReference>
<dbReference type="PANTHER" id="PTHR23407:SF1">
    <property type="entry name" value="5-FORMYLTETRAHYDROFOLATE CYCLO-LIGASE"/>
    <property type="match status" value="1"/>
</dbReference>
<feature type="binding site" evidence="4">
    <location>
        <begin position="130"/>
        <end position="138"/>
    </location>
    <ligand>
        <name>ATP</name>
        <dbReference type="ChEBI" id="CHEBI:30616"/>
    </ligand>
</feature>
<comment type="catalytic activity">
    <reaction evidence="5">
        <text>(6S)-5-formyl-5,6,7,8-tetrahydrofolate + ATP = (6R)-5,10-methenyltetrahydrofolate + ADP + phosphate</text>
        <dbReference type="Rhea" id="RHEA:10488"/>
        <dbReference type="ChEBI" id="CHEBI:30616"/>
        <dbReference type="ChEBI" id="CHEBI:43474"/>
        <dbReference type="ChEBI" id="CHEBI:57455"/>
        <dbReference type="ChEBI" id="CHEBI:57457"/>
        <dbReference type="ChEBI" id="CHEBI:456216"/>
        <dbReference type="EC" id="6.3.3.2"/>
    </reaction>
</comment>
<dbReference type="InterPro" id="IPR037171">
    <property type="entry name" value="NagB/RpiA_transferase-like"/>
</dbReference>
<dbReference type="EMBL" id="UGTJ01000001">
    <property type="protein sequence ID" value="SUB79513.1"/>
    <property type="molecule type" value="Genomic_DNA"/>
</dbReference>
<reference evidence="6 7" key="1">
    <citation type="submission" date="2018-06" db="EMBL/GenBank/DDBJ databases">
        <authorList>
            <consortium name="Pathogen Informatics"/>
            <person name="Doyle S."/>
        </authorList>
    </citation>
    <scope>NUCLEOTIDE SEQUENCE [LARGE SCALE GENOMIC DNA]</scope>
    <source>
        <strain evidence="6 7">NCTC13063</strain>
    </source>
</reference>
<dbReference type="InterPro" id="IPR024185">
    <property type="entry name" value="FTHF_cligase-like_sf"/>
</dbReference>
<dbReference type="RefSeq" id="WP_115153303.1">
    <property type="nucleotide sequence ID" value="NZ_DBFWLE010000018.1"/>
</dbReference>
<sequence>MLKSELREAMHNKKRQFSQQQLEELSLPIIGRLLAHERMRTAHTVLMYYSLPDEVNTHKAILELIKRRKQVLLPTVIDVGKMVVRKFEGIQDLREGRFHIMEPTGLPFTDYQAIDLIAVPGMAFSSSGDRLGRGKGYYDRFLTQVPQAYKIGVCFDFQKVETIPTEPTDIPMDEVL</sequence>
<evidence type="ECO:0000256" key="2">
    <source>
        <dbReference type="ARBA" id="ARBA00022741"/>
    </source>
</evidence>
<dbReference type="PANTHER" id="PTHR23407">
    <property type="entry name" value="ATPASE INHIBITOR/5-FORMYLTETRAHYDROFOLATE CYCLO-LIGASE"/>
    <property type="match status" value="1"/>
</dbReference>
<dbReference type="NCBIfam" id="TIGR02727">
    <property type="entry name" value="MTHFS_bact"/>
    <property type="match status" value="1"/>
</dbReference>
<feature type="binding site" evidence="4">
    <location>
        <begin position="3"/>
        <end position="7"/>
    </location>
    <ligand>
        <name>ATP</name>
        <dbReference type="ChEBI" id="CHEBI:30616"/>
    </ligand>
</feature>
<accession>A0AAQ1ZHZ5</accession>
<evidence type="ECO:0000256" key="5">
    <source>
        <dbReference type="RuleBase" id="RU361279"/>
    </source>
</evidence>